<evidence type="ECO:0000313" key="3">
    <source>
        <dbReference type="EMBL" id="PXW99436.1"/>
    </source>
</evidence>
<dbReference type="EMBL" id="QJJS01000001">
    <property type="protein sequence ID" value="PXW99436.1"/>
    <property type="molecule type" value="Genomic_DNA"/>
</dbReference>
<evidence type="ECO:0000313" key="4">
    <source>
        <dbReference type="Proteomes" id="UP000247811"/>
    </source>
</evidence>
<feature type="chain" id="PRO_5016311752" description="PepSY domain-containing protein" evidence="1">
    <location>
        <begin position="20"/>
        <end position="85"/>
    </location>
</feature>
<comment type="caution">
    <text evidence="3">The sequence shown here is derived from an EMBL/GenBank/DDBJ whole genome shotgun (WGS) entry which is preliminary data.</text>
</comment>
<reference evidence="3 4" key="1">
    <citation type="submission" date="2018-05" db="EMBL/GenBank/DDBJ databases">
        <title>Genomic Encyclopedia of Type Strains, Phase IV (KMG-IV): sequencing the most valuable type-strain genomes for metagenomic binning, comparative biology and taxonomic classification.</title>
        <authorList>
            <person name="Goeker M."/>
        </authorList>
    </citation>
    <scope>NUCLEOTIDE SEQUENCE [LARGE SCALE GENOMIC DNA]</scope>
    <source>
        <strain evidence="3 4">DSM 566</strain>
    </source>
</reference>
<dbReference type="InterPro" id="IPR025711">
    <property type="entry name" value="PepSY"/>
</dbReference>
<feature type="domain" description="PepSY" evidence="2">
    <location>
        <begin position="4"/>
        <end position="85"/>
    </location>
</feature>
<evidence type="ECO:0000259" key="2">
    <source>
        <dbReference type="Pfam" id="PF13670"/>
    </source>
</evidence>
<protein>
    <recommendedName>
        <fullName evidence="2">PepSY domain-containing protein</fullName>
    </recommendedName>
</protein>
<proteinExistence type="predicted"/>
<keyword evidence="1" id="KW-0732">Signal</keyword>
<dbReference type="Pfam" id="PF13670">
    <property type="entry name" value="PepSY_2"/>
    <property type="match status" value="1"/>
</dbReference>
<accession>A0A318H5T8</accession>
<dbReference type="AlphaFoldDB" id="A0A318H5T8"/>
<evidence type="ECO:0000256" key="1">
    <source>
        <dbReference type="SAM" id="SignalP"/>
    </source>
</evidence>
<dbReference type="OrthoDB" id="9180865at2"/>
<organism evidence="3 4">
    <name type="scientific">Sphaerotilus hippei</name>
    <dbReference type="NCBI Taxonomy" id="744406"/>
    <lineage>
        <taxon>Bacteria</taxon>
        <taxon>Pseudomonadati</taxon>
        <taxon>Pseudomonadota</taxon>
        <taxon>Betaproteobacteria</taxon>
        <taxon>Burkholderiales</taxon>
        <taxon>Sphaerotilaceae</taxon>
        <taxon>Sphaerotilus</taxon>
    </lineage>
</organism>
<keyword evidence="4" id="KW-1185">Reference proteome</keyword>
<name>A0A318H5T8_9BURK</name>
<gene>
    <name evidence="3" type="ORF">C7444_101266</name>
</gene>
<dbReference type="Proteomes" id="UP000247811">
    <property type="component" value="Unassembled WGS sequence"/>
</dbReference>
<feature type="signal peptide" evidence="1">
    <location>
        <begin position="1"/>
        <end position="19"/>
    </location>
</feature>
<dbReference type="RefSeq" id="WP_110399006.1">
    <property type="nucleotide sequence ID" value="NZ_QJJS01000001.1"/>
</dbReference>
<sequence length="85" mass="9332">MKKLFAAAALTLLASTAFAGPACNVPEGQWMKEADFKTRLEGQGYQIKTFKVSKGKCYEIYGFDKAGKKVEIYFDPATAAVLETK</sequence>